<feature type="compositionally biased region" description="Polar residues" evidence="1">
    <location>
        <begin position="177"/>
        <end position="190"/>
    </location>
</feature>
<dbReference type="Proteomes" id="UP000770661">
    <property type="component" value="Unassembled WGS sequence"/>
</dbReference>
<sequence length="729" mass="77998">MGSYAMLRVAFGAHLRGISPLNLWWVRTRYPGTQGYCDIQVPQLPSPGFPRYPFIYLEREEEQLVLAGRRLALAWIRTRARRFVARHASHYTTGDDRGVGALQLNRHFAETGTLPQHMTEVTAAHAAPSPSIKTPSGVTSLGTAAAPVTTSTVRTSRVMLSSAKKIVGRASRFASRNPRQSSLAGRSVRNSPVEPLPAPAPVPVPAPAPTTEGQESRENELSNKMPTMQGTFSLESLVEMLKVVQKFPAGSNLYTSVLQLVERLIHSMKNNLAHQCKTEVEEESEALGLPASPRVAASSPQVGSYILSKGQKFMSVPAPQVNQAASYPPTNVTIPMATPVSLFPLTVFSAMPSTVSGPKVARVAPVVTVAPTTVVSSPGLTRTVRVCVAEAPHLEEPPLKKHREEPGLLPDYTLARGGPFPSEPQMTATAASAISSASPAPSTFSVVNPMLSPKIALCTSQVMGEAAPAMDALPLQGQMRITNSQEVLSGPPALLAQQPPVPSPTQNVFRPLGQSLLQNINQNGRQQQQQQHEQQEQQKQQQGQTVRDSHLSAASLPHSVTHHHLTTLSEGPTVRQHGSQPVLGVQPDMRTPDSDPLLSQRPELCGVLPSSPAMAQTPSRQDSVTTCVASSARTHSDPLLSQSSPVAPLQMEAGPAMPATGSGSTGRAALMAPNSGSQVSMQSEVTSAINLSETELLNYFDPNCFDNGKSEIPLSGNYQFLKIYDVTDM</sequence>
<feature type="region of interest" description="Disordered" evidence="1">
    <location>
        <begin position="522"/>
        <end position="552"/>
    </location>
</feature>
<feature type="compositionally biased region" description="Low complexity" evidence="1">
    <location>
        <begin position="522"/>
        <end position="544"/>
    </location>
</feature>
<feature type="compositionally biased region" description="Pro residues" evidence="1">
    <location>
        <begin position="194"/>
        <end position="208"/>
    </location>
</feature>
<proteinExistence type="predicted"/>
<organism evidence="2 3">
    <name type="scientific">Chionoecetes opilio</name>
    <name type="common">Atlantic snow crab</name>
    <name type="synonym">Cancer opilio</name>
    <dbReference type="NCBI Taxonomy" id="41210"/>
    <lineage>
        <taxon>Eukaryota</taxon>
        <taxon>Metazoa</taxon>
        <taxon>Ecdysozoa</taxon>
        <taxon>Arthropoda</taxon>
        <taxon>Crustacea</taxon>
        <taxon>Multicrustacea</taxon>
        <taxon>Malacostraca</taxon>
        <taxon>Eumalacostraca</taxon>
        <taxon>Eucarida</taxon>
        <taxon>Decapoda</taxon>
        <taxon>Pleocyemata</taxon>
        <taxon>Brachyura</taxon>
        <taxon>Eubrachyura</taxon>
        <taxon>Majoidea</taxon>
        <taxon>Majidae</taxon>
        <taxon>Chionoecetes</taxon>
    </lineage>
</organism>
<name>A0A8J4YDS3_CHIOP</name>
<dbReference type="AlphaFoldDB" id="A0A8J4YDS3"/>
<feature type="region of interest" description="Disordered" evidence="1">
    <location>
        <begin position="170"/>
        <end position="221"/>
    </location>
</feature>
<dbReference type="EMBL" id="JACEEZ010009669">
    <property type="protein sequence ID" value="KAG0722369.1"/>
    <property type="molecule type" value="Genomic_DNA"/>
</dbReference>
<evidence type="ECO:0000256" key="1">
    <source>
        <dbReference type="SAM" id="MobiDB-lite"/>
    </source>
</evidence>
<protein>
    <submittedName>
        <fullName evidence="2">Uncharacterized protein</fullName>
    </submittedName>
</protein>
<evidence type="ECO:0000313" key="3">
    <source>
        <dbReference type="Proteomes" id="UP000770661"/>
    </source>
</evidence>
<accession>A0A8J4YDS3</accession>
<feature type="region of interest" description="Disordered" evidence="1">
    <location>
        <begin position="564"/>
        <end position="597"/>
    </location>
</feature>
<comment type="caution">
    <text evidence="2">The sequence shown here is derived from an EMBL/GenBank/DDBJ whole genome shotgun (WGS) entry which is preliminary data.</text>
</comment>
<evidence type="ECO:0000313" key="2">
    <source>
        <dbReference type="EMBL" id="KAG0722369.1"/>
    </source>
</evidence>
<gene>
    <name evidence="2" type="ORF">GWK47_000596</name>
</gene>
<reference evidence="2" key="1">
    <citation type="submission" date="2020-07" db="EMBL/GenBank/DDBJ databases">
        <title>The High-quality genome of the commercially important snow crab, Chionoecetes opilio.</title>
        <authorList>
            <person name="Jeong J.-H."/>
            <person name="Ryu S."/>
        </authorList>
    </citation>
    <scope>NUCLEOTIDE SEQUENCE</scope>
    <source>
        <strain evidence="2">MADBK_172401_WGS</strain>
        <tissue evidence="2">Digestive gland</tissue>
    </source>
</reference>
<feature type="region of interest" description="Disordered" evidence="1">
    <location>
        <begin position="651"/>
        <end position="678"/>
    </location>
</feature>
<keyword evidence="3" id="KW-1185">Reference proteome</keyword>